<evidence type="ECO:0000256" key="1">
    <source>
        <dbReference type="SAM" id="Coils"/>
    </source>
</evidence>
<dbReference type="RefSeq" id="WP_084873791.1">
    <property type="nucleotide sequence ID" value="NZ_JAGGMY010000001.1"/>
</dbReference>
<feature type="region of interest" description="Disordered" evidence="2">
    <location>
        <begin position="123"/>
        <end position="152"/>
    </location>
</feature>
<dbReference type="STRING" id="55209.HA50_07170"/>
<evidence type="ECO:0000256" key="2">
    <source>
        <dbReference type="SAM" id="MobiDB-lite"/>
    </source>
</evidence>
<dbReference type="AlphaFoldDB" id="A0A1X1ET00"/>
<feature type="coiled-coil region" evidence="1">
    <location>
        <begin position="52"/>
        <end position="107"/>
    </location>
</feature>
<gene>
    <name evidence="3" type="ORF">HA50_07170</name>
</gene>
<keyword evidence="4" id="KW-1185">Reference proteome</keyword>
<dbReference type="OrthoDB" id="6538638at2"/>
<evidence type="ECO:0000313" key="3">
    <source>
        <dbReference type="EMBL" id="ORM93136.1"/>
    </source>
</evidence>
<reference evidence="3 4" key="1">
    <citation type="journal article" date="2017" name="Antonie Van Leeuwenhoek">
        <title>Phylogenomic resolution of the bacterial genus Pantoea and its relationship with Erwinia and Tatumella.</title>
        <authorList>
            <person name="Palmer M."/>
            <person name="Steenkamp E.T."/>
            <person name="Coetzee M.P."/>
            <person name="Chan W.Y."/>
            <person name="van Zyl E."/>
            <person name="De Maayer P."/>
            <person name="Coutinho T.A."/>
            <person name="Blom J."/>
            <person name="Smits T.H."/>
            <person name="Duffy B."/>
            <person name="Venter S.N."/>
        </authorList>
    </citation>
    <scope>NUCLEOTIDE SEQUENCE [LARGE SCALE GENOMIC DNA]</scope>
    <source>
        <strain evidence="3 4">LMG 2657</strain>
    </source>
</reference>
<organism evidence="3 4">
    <name type="scientific">Pantoea cypripedii</name>
    <name type="common">Pectobacterium cypripedii</name>
    <name type="synonym">Erwinia cypripedii</name>
    <dbReference type="NCBI Taxonomy" id="55209"/>
    <lineage>
        <taxon>Bacteria</taxon>
        <taxon>Pseudomonadati</taxon>
        <taxon>Pseudomonadota</taxon>
        <taxon>Gammaproteobacteria</taxon>
        <taxon>Enterobacterales</taxon>
        <taxon>Erwiniaceae</taxon>
        <taxon>Pantoea</taxon>
    </lineage>
</organism>
<dbReference type="EMBL" id="MLJI01000001">
    <property type="protein sequence ID" value="ORM93136.1"/>
    <property type="molecule type" value="Genomic_DNA"/>
</dbReference>
<evidence type="ECO:0000313" key="4">
    <source>
        <dbReference type="Proteomes" id="UP000193749"/>
    </source>
</evidence>
<keyword evidence="1" id="KW-0175">Coiled coil</keyword>
<accession>A0A1X1ET00</accession>
<dbReference type="Proteomes" id="UP000193749">
    <property type="component" value="Unassembled WGS sequence"/>
</dbReference>
<name>A0A1X1ET00_PANCY</name>
<protein>
    <submittedName>
        <fullName evidence="3">Rz lytic protein</fullName>
    </submittedName>
</protein>
<sequence>MLNVISFIRNYSHLIIIGLICVCLWGLNARNSQLSATNDRLEKLTDSKDSQINDLRSKNDDLATSVDNLAKAVDRQNVVMQQVADQRAATAEQNRKLQDEIKRYLAADKCAAAAVDSRAVERLREAAKSASGGVPDNQPATAKPASGTDKPD</sequence>
<comment type="caution">
    <text evidence="3">The sequence shown here is derived from an EMBL/GenBank/DDBJ whole genome shotgun (WGS) entry which is preliminary data.</text>
</comment>
<proteinExistence type="predicted"/>